<dbReference type="SUPFAM" id="SSF53448">
    <property type="entry name" value="Nucleotide-diphospho-sugar transferases"/>
    <property type="match status" value="1"/>
</dbReference>
<evidence type="ECO:0000313" key="3">
    <source>
        <dbReference type="Proteomes" id="UP000034772"/>
    </source>
</evidence>
<organism evidence="2 3">
    <name type="scientific">Candidatus Beckwithbacteria bacterium GW2011_GWC2_47_9</name>
    <dbReference type="NCBI Taxonomy" id="1618373"/>
    <lineage>
        <taxon>Bacteria</taxon>
        <taxon>Candidatus Beckwithiibacteriota</taxon>
    </lineage>
</organism>
<dbReference type="PANTHER" id="PTHR43630:SF2">
    <property type="entry name" value="GLYCOSYLTRANSFERASE"/>
    <property type="match status" value="1"/>
</dbReference>
<dbReference type="PANTHER" id="PTHR43630">
    <property type="entry name" value="POLY-BETA-1,6-N-ACETYL-D-GLUCOSAMINE SYNTHASE"/>
    <property type="match status" value="1"/>
</dbReference>
<name>A0A0G1U1A4_9BACT</name>
<comment type="caution">
    <text evidence="2">The sequence shown here is derived from an EMBL/GenBank/DDBJ whole genome shotgun (WGS) entry which is preliminary data.</text>
</comment>
<dbReference type="Gene3D" id="3.90.550.10">
    <property type="entry name" value="Spore Coat Polysaccharide Biosynthesis Protein SpsA, Chain A"/>
    <property type="match status" value="1"/>
</dbReference>
<dbReference type="Pfam" id="PF00535">
    <property type="entry name" value="Glycos_transf_2"/>
    <property type="match status" value="1"/>
</dbReference>
<feature type="domain" description="Glycosyltransferase 2-like" evidence="1">
    <location>
        <begin position="11"/>
        <end position="130"/>
    </location>
</feature>
<dbReference type="EMBL" id="LCOZ01000008">
    <property type="protein sequence ID" value="KKU87834.1"/>
    <property type="molecule type" value="Genomic_DNA"/>
</dbReference>
<reference evidence="2 3" key="1">
    <citation type="journal article" date="2015" name="Nature">
        <title>rRNA introns, odd ribosomes, and small enigmatic genomes across a large radiation of phyla.</title>
        <authorList>
            <person name="Brown C.T."/>
            <person name="Hug L.A."/>
            <person name="Thomas B.C."/>
            <person name="Sharon I."/>
            <person name="Castelle C.J."/>
            <person name="Singh A."/>
            <person name="Wilkins M.J."/>
            <person name="Williams K.H."/>
            <person name="Banfield J.F."/>
        </authorList>
    </citation>
    <scope>NUCLEOTIDE SEQUENCE [LARGE SCALE GENOMIC DNA]</scope>
</reference>
<protein>
    <submittedName>
        <fullName evidence="2">Glycosyl transferase family 2</fullName>
    </submittedName>
</protein>
<gene>
    <name evidence="2" type="ORF">UY17_C0008G0002</name>
</gene>
<keyword evidence="2" id="KW-0808">Transferase</keyword>
<accession>A0A0G1U1A4</accession>
<sequence>MAFKLTSHTLVKNEEVWIKPALEAVINFVDEALVWDTGSTDKTVSLIQSIKSPKIKFKQCGSVDREGLVKLRNQQIKATKTDWFLLVDGDEIWPKENLIQLIKVMTKAKPKTIALVNRTRNCVGDLNHYLPESKGRYRIGPWSGHLNIRAIRNLPGLKVIGSYPNEAYVYKGRKLQDQPEKLEFVDTWYWHTTHLKRTGWWHSLKVIDRLRKFKFRGRKITT</sequence>
<dbReference type="InterPro" id="IPR001173">
    <property type="entry name" value="Glyco_trans_2-like"/>
</dbReference>
<evidence type="ECO:0000313" key="2">
    <source>
        <dbReference type="EMBL" id="KKU87834.1"/>
    </source>
</evidence>
<dbReference type="InterPro" id="IPR029044">
    <property type="entry name" value="Nucleotide-diphossugar_trans"/>
</dbReference>
<evidence type="ECO:0000259" key="1">
    <source>
        <dbReference type="Pfam" id="PF00535"/>
    </source>
</evidence>
<dbReference type="AlphaFoldDB" id="A0A0G1U1A4"/>
<dbReference type="GO" id="GO:0016740">
    <property type="term" value="F:transferase activity"/>
    <property type="evidence" value="ECO:0007669"/>
    <property type="project" value="UniProtKB-KW"/>
</dbReference>
<dbReference type="Proteomes" id="UP000034772">
    <property type="component" value="Unassembled WGS sequence"/>
</dbReference>
<proteinExistence type="predicted"/>